<reference evidence="7 8" key="1">
    <citation type="submission" date="2018-09" db="EMBL/GenBank/DDBJ databases">
        <title>Nesterenkonia natronophila sp. nov., an alkaliphilic actinobacteriume isolated from a soda lake, and emended description of the genus Nesterenkonia.</title>
        <authorList>
            <person name="Menes R.J."/>
            <person name="Iriarte A."/>
        </authorList>
    </citation>
    <scope>NUCLEOTIDE SEQUENCE [LARGE SCALE GENOMIC DNA]</scope>
    <source>
        <strain evidence="7 8">M8</strain>
    </source>
</reference>
<dbReference type="PROSITE" id="PS00675">
    <property type="entry name" value="SIGMA54_INTERACT_1"/>
    <property type="match status" value="1"/>
</dbReference>
<dbReference type="Gene3D" id="3.40.50.300">
    <property type="entry name" value="P-loop containing nucleotide triphosphate hydrolases"/>
    <property type="match status" value="2"/>
</dbReference>
<dbReference type="InterPro" id="IPR038729">
    <property type="entry name" value="Rad50/SbcC_AAA"/>
</dbReference>
<dbReference type="GO" id="GO:0016887">
    <property type="term" value="F:ATP hydrolysis activity"/>
    <property type="evidence" value="ECO:0007669"/>
    <property type="project" value="InterPro"/>
</dbReference>
<feature type="coiled-coil region" evidence="4">
    <location>
        <begin position="403"/>
        <end position="488"/>
    </location>
</feature>
<dbReference type="Proteomes" id="UP000266615">
    <property type="component" value="Unassembled WGS sequence"/>
</dbReference>
<evidence type="ECO:0000259" key="6">
    <source>
        <dbReference type="Pfam" id="PF13476"/>
    </source>
</evidence>
<dbReference type="OrthoDB" id="9795626at2"/>
<dbReference type="PANTHER" id="PTHR32114:SF2">
    <property type="entry name" value="ABC TRANSPORTER ABCH.3"/>
    <property type="match status" value="1"/>
</dbReference>
<dbReference type="GO" id="GO:0006302">
    <property type="term" value="P:double-strand break repair"/>
    <property type="evidence" value="ECO:0007669"/>
    <property type="project" value="InterPro"/>
</dbReference>
<evidence type="ECO:0000256" key="3">
    <source>
        <dbReference type="ARBA" id="ARBA00013368"/>
    </source>
</evidence>
<organism evidence="7 8">
    <name type="scientific">Nesterenkonia natronophila</name>
    <dbReference type="NCBI Taxonomy" id="2174932"/>
    <lineage>
        <taxon>Bacteria</taxon>
        <taxon>Bacillati</taxon>
        <taxon>Actinomycetota</taxon>
        <taxon>Actinomycetes</taxon>
        <taxon>Micrococcales</taxon>
        <taxon>Micrococcaceae</taxon>
        <taxon>Nesterenkonia</taxon>
    </lineage>
</organism>
<accession>A0A3A4EZN2</accession>
<evidence type="ECO:0000256" key="5">
    <source>
        <dbReference type="SAM" id="MobiDB-lite"/>
    </source>
</evidence>
<dbReference type="PANTHER" id="PTHR32114">
    <property type="entry name" value="ABC TRANSPORTER ABCH.3"/>
    <property type="match status" value="1"/>
</dbReference>
<protein>
    <recommendedName>
        <fullName evidence="3">Nuclease SbcCD subunit C</fullName>
    </recommendedName>
</protein>
<name>A0A3A4EZN2_9MICC</name>
<evidence type="ECO:0000313" key="7">
    <source>
        <dbReference type="EMBL" id="RJN31028.1"/>
    </source>
</evidence>
<feature type="region of interest" description="Disordered" evidence="5">
    <location>
        <begin position="751"/>
        <end position="792"/>
    </location>
</feature>
<feature type="coiled-coil region" evidence="4">
    <location>
        <begin position="538"/>
        <end position="572"/>
    </location>
</feature>
<dbReference type="AlphaFoldDB" id="A0A3A4EZN2"/>
<evidence type="ECO:0000256" key="1">
    <source>
        <dbReference type="ARBA" id="ARBA00006930"/>
    </source>
</evidence>
<dbReference type="InterPro" id="IPR027417">
    <property type="entry name" value="P-loop_NTPase"/>
</dbReference>
<dbReference type="EMBL" id="QYZP01000003">
    <property type="protein sequence ID" value="RJN31028.1"/>
    <property type="molecule type" value="Genomic_DNA"/>
</dbReference>
<feature type="compositionally biased region" description="Basic and acidic residues" evidence="5">
    <location>
        <begin position="774"/>
        <end position="783"/>
    </location>
</feature>
<dbReference type="RefSeq" id="WP_119903094.1">
    <property type="nucleotide sequence ID" value="NZ_QYZP01000003.1"/>
</dbReference>
<dbReference type="Pfam" id="PF13476">
    <property type="entry name" value="AAA_23"/>
    <property type="match status" value="1"/>
</dbReference>
<keyword evidence="8" id="KW-1185">Reference proteome</keyword>
<dbReference type="Pfam" id="PF13558">
    <property type="entry name" value="SbcC_Walker_B"/>
    <property type="match status" value="1"/>
</dbReference>
<evidence type="ECO:0000256" key="4">
    <source>
        <dbReference type="SAM" id="Coils"/>
    </source>
</evidence>
<sequence>MKFHSLTICAFGPFAGTQTVDFDTLSGDGLFLLHGETGAGKTSVLDAITFALYGRVPGERRPDGLKSQHAPMERKPYVELEFSTGQDRMWVRREATYFRPAKRRGAAPQRESSALYIQRLHHGEWKSLPVHKIDEGGAELASILGLSMSEFTKVIMLPQGSFAQLLHATNDERRRILEQLFDIRVYDQLENYLWECKRQSEGQLKELDSQIAFHTRQLTSSAAALLGDQMPDTADLALEQISDPVLRQVQEGYESLRTAVAAAVEAADQSHRGLREMTARHRQLQCWAEHAELRRVHDQTRAATERTQQLIADHQMAQSLQQWLVRADRDADAAQQEQQRAAAAEEAALALLQDQSELSAESVAAAVEELVQLRARLTAPEVSSLEEHWTELSRAARTAGDAAAEAQKLADALSSDVASAEEQLAHQHAQLVSVEEIDHEIDSAQEAVSRAQIRAEKVEQRDAAAERLEELQTKTAAAQSDQEKAEHTFRACSAAYLQFQAQELAAKLSPGEPCLVCGSRDHPEPYEQSGQAVTREELDAAAEHMQQARLEREKAAERCRSAESEIHQIRATLAEDATLSTEEAHKLHDLAEKRFRLALQWRQDQRSLIVEADKLGHALVALRAERTAAEETVLRESADAHRLDAEVHTVQQRLESLRGHHSTVSDRVAVLDEWHRVLQAAQHAKEVAVQSAAAARRSAAEADDQVDASPFANAQAVLDARLTEETLSRFNQQVADFTDMDKRLRFESELEDVRAGSARSERGEQLPNQNELEQAERSARDSQEAATAAQRHLAEYSAEANAVERAEAELRKALASRDAHAAEAQRRAELADAVRAHGGDNDKGMRLTTYVLAARFERVTEAATRHLSVMTEGRYQLLLDPERTGSGQRLRGLDLKVYDEHAEQERPAESLSGGETFMASLALALGLAEVVQSEAGGVGLDSLFIDEGFGSLDDHTLEAVMSALHTLQGEGRRIGVVSHVTEMHQQIPVQLRVTKTNSGSTLELVGVR</sequence>
<comment type="subunit">
    <text evidence="2">Heterodimer of SbcC and SbcD.</text>
</comment>
<evidence type="ECO:0000256" key="2">
    <source>
        <dbReference type="ARBA" id="ARBA00011322"/>
    </source>
</evidence>
<comment type="caution">
    <text evidence="7">The sequence shown here is derived from an EMBL/GenBank/DDBJ whole genome shotgun (WGS) entry which is preliminary data.</text>
</comment>
<dbReference type="InterPro" id="IPR025662">
    <property type="entry name" value="Sigma_54_int_dom_ATP-bd_1"/>
</dbReference>
<keyword evidence="4" id="KW-0175">Coiled coil</keyword>
<comment type="similarity">
    <text evidence="1">Belongs to the SMC family. SbcC subfamily.</text>
</comment>
<proteinExistence type="inferred from homology"/>
<feature type="domain" description="Rad50/SbcC-type AAA" evidence="6">
    <location>
        <begin position="5"/>
        <end position="211"/>
    </location>
</feature>
<gene>
    <name evidence="7" type="ORF">D3250_09120</name>
</gene>
<dbReference type="SUPFAM" id="SSF52540">
    <property type="entry name" value="P-loop containing nucleoside triphosphate hydrolases"/>
    <property type="match status" value="1"/>
</dbReference>
<feature type="compositionally biased region" description="Basic and acidic residues" evidence="5">
    <location>
        <begin position="751"/>
        <end position="764"/>
    </location>
</feature>
<evidence type="ECO:0000313" key="8">
    <source>
        <dbReference type="Proteomes" id="UP000266615"/>
    </source>
</evidence>